<dbReference type="InterPro" id="IPR004211">
    <property type="entry name" value="Endonuclease_7"/>
</dbReference>
<keyword evidence="1" id="KW-0378">Hydrolase</keyword>
<keyword evidence="1" id="KW-0255">Endonuclease</keyword>
<dbReference type="GO" id="GO:0004519">
    <property type="term" value="F:endonuclease activity"/>
    <property type="evidence" value="ECO:0007669"/>
    <property type="project" value="UniProtKB-KW"/>
</dbReference>
<evidence type="ECO:0000313" key="1">
    <source>
        <dbReference type="EMBL" id="MFI0795009.1"/>
    </source>
</evidence>
<dbReference type="EMBL" id="JBIRPU010000014">
    <property type="protein sequence ID" value="MFI0795009.1"/>
    <property type="molecule type" value="Genomic_DNA"/>
</dbReference>
<proteinExistence type="predicted"/>
<dbReference type="RefSeq" id="WP_396681839.1">
    <property type="nucleotide sequence ID" value="NZ_JBIRPU010000014.1"/>
</dbReference>
<dbReference type="InterPro" id="IPR038563">
    <property type="entry name" value="Endonuclease_7_sf"/>
</dbReference>
<reference evidence="1 2" key="1">
    <citation type="submission" date="2024-10" db="EMBL/GenBank/DDBJ databases">
        <title>The Natural Products Discovery Center: Release of the First 8490 Sequenced Strains for Exploring Actinobacteria Biosynthetic Diversity.</title>
        <authorList>
            <person name="Kalkreuter E."/>
            <person name="Kautsar S.A."/>
            <person name="Yang D."/>
            <person name="Bader C.D."/>
            <person name="Teijaro C.N."/>
            <person name="Fluegel L."/>
            <person name="Davis C.M."/>
            <person name="Simpson J.R."/>
            <person name="Lauterbach L."/>
            <person name="Steele A.D."/>
            <person name="Gui C."/>
            <person name="Meng S."/>
            <person name="Li G."/>
            <person name="Viehrig K."/>
            <person name="Ye F."/>
            <person name="Su P."/>
            <person name="Kiefer A.F."/>
            <person name="Nichols A."/>
            <person name="Cepeda A.J."/>
            <person name="Yan W."/>
            <person name="Fan B."/>
            <person name="Jiang Y."/>
            <person name="Adhikari A."/>
            <person name="Zheng C.-J."/>
            <person name="Schuster L."/>
            <person name="Cowan T.M."/>
            <person name="Smanski M.J."/>
            <person name="Chevrette M.G."/>
            <person name="De Carvalho L.P.S."/>
            <person name="Shen B."/>
        </authorList>
    </citation>
    <scope>NUCLEOTIDE SEQUENCE [LARGE SCALE GENOMIC DNA]</scope>
    <source>
        <strain evidence="1 2">NPDC021253</strain>
    </source>
</reference>
<comment type="caution">
    <text evidence="1">The sequence shown here is derived from an EMBL/GenBank/DDBJ whole genome shotgun (WGS) entry which is preliminary data.</text>
</comment>
<dbReference type="Proteomes" id="UP001611075">
    <property type="component" value="Unassembled WGS sequence"/>
</dbReference>
<evidence type="ECO:0000313" key="2">
    <source>
        <dbReference type="Proteomes" id="UP001611075"/>
    </source>
</evidence>
<dbReference type="InterPro" id="IPR044925">
    <property type="entry name" value="His-Me_finger_sf"/>
</dbReference>
<sequence length="143" mass="16279">MALPKLALGRHRLSADEYRRLRASQDGVCGICERENWRGSEAVPLFIDHDHLCCPDHRRACGRCVRGLLCSACNGWLGELELWDRLPGLDDGGRWERAALGYLARAGCRLDAQRREGLAVRHRQRTAKWDQPCRCRLCASPDR</sequence>
<organism evidence="1 2">
    <name type="scientific">Micromonospora rubida</name>
    <dbReference type="NCBI Taxonomy" id="2697657"/>
    <lineage>
        <taxon>Bacteria</taxon>
        <taxon>Bacillati</taxon>
        <taxon>Actinomycetota</taxon>
        <taxon>Actinomycetes</taxon>
        <taxon>Micromonosporales</taxon>
        <taxon>Micromonosporaceae</taxon>
        <taxon>Micromonospora</taxon>
    </lineage>
</organism>
<accession>A0ABW7SQ38</accession>
<gene>
    <name evidence="1" type="ORF">ACH4OY_20325</name>
</gene>
<protein>
    <submittedName>
        <fullName evidence="1">Endonuclease domain-containing protein</fullName>
    </submittedName>
</protein>
<keyword evidence="1" id="KW-0540">Nuclease</keyword>
<keyword evidence="2" id="KW-1185">Reference proteome</keyword>
<name>A0ABW7SQ38_9ACTN</name>
<dbReference type="SUPFAM" id="SSF54060">
    <property type="entry name" value="His-Me finger endonucleases"/>
    <property type="match status" value="1"/>
</dbReference>
<dbReference type="Pfam" id="PF02945">
    <property type="entry name" value="Endonuclease_7"/>
    <property type="match status" value="1"/>
</dbReference>
<dbReference type="Gene3D" id="3.40.1800.10">
    <property type="entry name" value="His-Me finger endonucleases"/>
    <property type="match status" value="1"/>
</dbReference>